<accession>A0A2V2FZ69</accession>
<proteinExistence type="predicted"/>
<dbReference type="InterPro" id="IPR036249">
    <property type="entry name" value="Thioredoxin-like_sf"/>
</dbReference>
<dbReference type="GeneID" id="94440190"/>
<dbReference type="Proteomes" id="UP001276902">
    <property type="component" value="Unassembled WGS sequence"/>
</dbReference>
<dbReference type="Gene3D" id="3.40.30.10">
    <property type="entry name" value="Glutaredoxin"/>
    <property type="match status" value="1"/>
</dbReference>
<evidence type="ECO:0000313" key="2">
    <source>
        <dbReference type="EMBL" id="MDY5169493.1"/>
    </source>
</evidence>
<feature type="chain" id="PRO_5043161614" description="Bacteriocin transport accessory protein" evidence="1">
    <location>
        <begin position="21"/>
        <end position="222"/>
    </location>
</feature>
<dbReference type="EMBL" id="JALDAW010000023">
    <property type="protein sequence ID" value="MDY5169493.1"/>
    <property type="molecule type" value="Genomic_DNA"/>
</dbReference>
<dbReference type="PROSITE" id="PS51257">
    <property type="entry name" value="PROKAR_LIPOPROTEIN"/>
    <property type="match status" value="1"/>
</dbReference>
<dbReference type="Proteomes" id="UP000247612">
    <property type="component" value="Unassembled WGS sequence"/>
</dbReference>
<dbReference type="RefSeq" id="WP_022937001.1">
    <property type="nucleotide sequence ID" value="NZ_BAABZA010000001.1"/>
</dbReference>
<name>A0A2V2FZ69_9FIRM</name>
<gene>
    <name evidence="3" type="ORF">DES51_105101</name>
    <name evidence="2" type="ORF">MQE39_15335</name>
</gene>
<sequence>MKKLLSGFLALTLLAGCTTAKEPEASGDGAKFKEEYEALNNQKNDNDKEYLSMSIDADNPIVYVTIDELMEVLDDSGIVYFGFPECPWCRNAVPVLLEAAKALNVEKIYYFNAQPYRDTLSLNEDGSVNEEKAKDPEYQKIYDKLYDSLPVYDGLNDETIKRLYFPTVFFIKDGEVIGMHESTVDSQSDPYAGMSEEEHQELYDIYAEYIKKVQSAVCDLKC</sequence>
<evidence type="ECO:0008006" key="5">
    <source>
        <dbReference type="Google" id="ProtNLM"/>
    </source>
</evidence>
<reference evidence="3 4" key="1">
    <citation type="submission" date="2018-05" db="EMBL/GenBank/DDBJ databases">
        <title>Genomic Encyclopedia of Type Strains, Phase IV (KMG-IV): sequencing the most valuable type-strain genomes for metagenomic binning, comparative biology and taxonomic classification.</title>
        <authorList>
            <person name="Goeker M."/>
        </authorList>
    </citation>
    <scope>NUCLEOTIDE SEQUENCE [LARGE SCALE GENOMIC DNA]</scope>
    <source>
        <strain evidence="3 4">JC118</strain>
    </source>
</reference>
<dbReference type="OrthoDB" id="9792987at2"/>
<reference evidence="2" key="2">
    <citation type="submission" date="2022-03" db="EMBL/GenBank/DDBJ databases">
        <title>First case of bacteraemia caused by Dielma fastidiosa in a patient hospitalised with diverticulitis.</title>
        <authorList>
            <person name="Forman-Ankjaer B."/>
            <person name="Hvid-Jensen F."/>
            <person name="Kobel C.M."/>
            <person name="Greve T."/>
        </authorList>
    </citation>
    <scope>NUCLEOTIDE SEQUENCE</scope>
    <source>
        <strain evidence="2">AUH_DF_2021</strain>
    </source>
</reference>
<evidence type="ECO:0000256" key="1">
    <source>
        <dbReference type="SAM" id="SignalP"/>
    </source>
</evidence>
<dbReference type="AlphaFoldDB" id="A0A2V2FZ69"/>
<dbReference type="SUPFAM" id="SSF52833">
    <property type="entry name" value="Thioredoxin-like"/>
    <property type="match status" value="1"/>
</dbReference>
<dbReference type="EMBL" id="QJKH01000005">
    <property type="protein sequence ID" value="PXX79629.1"/>
    <property type="molecule type" value="Genomic_DNA"/>
</dbReference>
<organism evidence="3 4">
    <name type="scientific">Dielma fastidiosa</name>
    <dbReference type="NCBI Taxonomy" id="1034346"/>
    <lineage>
        <taxon>Bacteria</taxon>
        <taxon>Bacillati</taxon>
        <taxon>Bacillota</taxon>
        <taxon>Erysipelotrichia</taxon>
        <taxon>Erysipelotrichales</taxon>
        <taxon>Erysipelotrichaceae</taxon>
        <taxon>Dielma</taxon>
    </lineage>
</organism>
<feature type="signal peptide" evidence="1">
    <location>
        <begin position="1"/>
        <end position="20"/>
    </location>
</feature>
<keyword evidence="1" id="KW-0732">Signal</keyword>
<protein>
    <recommendedName>
        <fullName evidence="5">Bacteriocin transport accessory protein</fullName>
    </recommendedName>
</protein>
<evidence type="ECO:0000313" key="4">
    <source>
        <dbReference type="Proteomes" id="UP000247612"/>
    </source>
</evidence>
<keyword evidence="4" id="KW-1185">Reference proteome</keyword>
<evidence type="ECO:0000313" key="3">
    <source>
        <dbReference type="EMBL" id="PXX79629.1"/>
    </source>
</evidence>
<comment type="caution">
    <text evidence="3">The sequence shown here is derived from an EMBL/GenBank/DDBJ whole genome shotgun (WGS) entry which is preliminary data.</text>
</comment>